<evidence type="ECO:0000313" key="4">
    <source>
        <dbReference type="Proteomes" id="UP000000238"/>
    </source>
</evidence>
<dbReference type="EMBL" id="CP000155">
    <property type="protein sequence ID" value="ABC33510.1"/>
    <property type="molecule type" value="Genomic_DNA"/>
</dbReference>
<reference evidence="3 4" key="1">
    <citation type="journal article" date="2005" name="Nucleic Acids Res.">
        <title>Genomic blueprint of Hahella chejuensis, a marine microbe producing an algicidal agent.</title>
        <authorList>
            <person name="Jeong H."/>
            <person name="Yim J.H."/>
            <person name="Lee C."/>
            <person name="Choi S.-H."/>
            <person name="Park Y.K."/>
            <person name="Yoon S.H."/>
            <person name="Hur C.-G."/>
            <person name="Kang H.-Y."/>
            <person name="Kim D."/>
            <person name="Lee H.H."/>
            <person name="Park K.H."/>
            <person name="Park S.-H."/>
            <person name="Park H.-S."/>
            <person name="Lee H.K."/>
            <person name="Oh T.K."/>
            <person name="Kim J.F."/>
        </authorList>
    </citation>
    <scope>NUCLEOTIDE SEQUENCE [LARGE SCALE GENOMIC DNA]</scope>
    <source>
        <strain evidence="3 4">KCTC 2396</strain>
    </source>
</reference>
<dbReference type="KEGG" id="hch:HCH_06892"/>
<proteinExistence type="predicted"/>
<feature type="chain" id="PRO_5004215282" description="Ice-binding protein C-terminal domain-containing protein" evidence="1">
    <location>
        <begin position="25"/>
        <end position="492"/>
    </location>
</feature>
<dbReference type="PROSITE" id="PS51257">
    <property type="entry name" value="PROKAR_LIPOPROTEIN"/>
    <property type="match status" value="1"/>
</dbReference>
<dbReference type="Proteomes" id="UP000000238">
    <property type="component" value="Chromosome"/>
</dbReference>
<dbReference type="RefSeq" id="WP_011400560.1">
    <property type="nucleotide sequence ID" value="NC_007645.1"/>
</dbReference>
<keyword evidence="4" id="KW-1185">Reference proteome</keyword>
<dbReference type="NCBIfam" id="TIGR02595">
    <property type="entry name" value="PEP_CTERM"/>
    <property type="match status" value="1"/>
</dbReference>
<dbReference type="Pfam" id="PF07589">
    <property type="entry name" value="PEP-CTERM"/>
    <property type="match status" value="1"/>
</dbReference>
<dbReference type="eggNOG" id="COG4625">
    <property type="taxonomic scope" value="Bacteria"/>
</dbReference>
<name>Q2S764_HAHCH</name>
<dbReference type="InterPro" id="IPR013424">
    <property type="entry name" value="Ice-binding_C"/>
</dbReference>
<feature type="domain" description="Ice-binding protein C-terminal" evidence="2">
    <location>
        <begin position="466"/>
        <end position="487"/>
    </location>
</feature>
<evidence type="ECO:0000256" key="1">
    <source>
        <dbReference type="SAM" id="SignalP"/>
    </source>
</evidence>
<accession>Q2S764</accession>
<dbReference type="AlphaFoldDB" id="Q2S764"/>
<organism evidence="3 4">
    <name type="scientific">Hahella chejuensis (strain KCTC 2396)</name>
    <dbReference type="NCBI Taxonomy" id="349521"/>
    <lineage>
        <taxon>Bacteria</taxon>
        <taxon>Pseudomonadati</taxon>
        <taxon>Pseudomonadota</taxon>
        <taxon>Gammaproteobacteria</taxon>
        <taxon>Oceanospirillales</taxon>
        <taxon>Hahellaceae</taxon>
        <taxon>Hahella</taxon>
    </lineage>
</organism>
<gene>
    <name evidence="3" type="ordered locus">HCH_06892</name>
</gene>
<feature type="signal peptide" evidence="1">
    <location>
        <begin position="1"/>
        <end position="24"/>
    </location>
</feature>
<dbReference type="OrthoDB" id="5368632at2"/>
<keyword evidence="1" id="KW-0732">Signal</keyword>
<evidence type="ECO:0000313" key="3">
    <source>
        <dbReference type="EMBL" id="ABC33510.1"/>
    </source>
</evidence>
<sequence>MKTTQGLGILTSLVFVSCASVSQAAVIDWNNVSGGDFNNGANWAGGSAPGAADTASFNTDVAGSYTASLSQDTDVDNVSVKNDHVVIDLNGQNLETLTGISVSGDKGATLTLRNGSFNQNGDEYGDLVEILVDSASASESRLVLDGVDFGGRGMGSRMQLYVGYPPASGGTREGVLELKNKSGVTGQSAYIGGKLILSEGSSMGLAGELDLDGVLEITGGAGLGSSGAYISGKTLVDGRGSDLSVGEFGDFSGETTFQNGATGSGGRISTGGRFTVDGAGTEIRAIGSMDLGGNVVVSNGGSLVASDLITVTGVMNLDNAQIEASSLMTEFAGRIQGAGDITGNVKNTDKGTVATGANGSSLNIDGNYTQGHSGTLELTLGDWDAIGDYKLNINGDADLDGILKIDLWDTFKPQLNDVFTLIKADNINGMFSDFVLPKLSPGLGWDWGSDMVAGLETFSLKVVKGVPEPYTIVLMTIGLAGFAGARRFRKAA</sequence>
<evidence type="ECO:0000259" key="2">
    <source>
        <dbReference type="Pfam" id="PF07589"/>
    </source>
</evidence>
<protein>
    <recommendedName>
        <fullName evidence="2">Ice-binding protein C-terminal domain-containing protein</fullName>
    </recommendedName>
</protein>
<dbReference type="HOGENOM" id="CLU_044193_0_0_6"/>